<proteinExistence type="predicted"/>
<name>A0A7S0FZH4_9RHOD</name>
<gene>
    <name evidence="2" type="ORF">RMAR0315_LOCUS2466</name>
</gene>
<feature type="transmembrane region" description="Helical" evidence="1">
    <location>
        <begin position="614"/>
        <end position="639"/>
    </location>
</feature>
<feature type="transmembrane region" description="Helical" evidence="1">
    <location>
        <begin position="12"/>
        <end position="31"/>
    </location>
</feature>
<feature type="transmembrane region" description="Helical" evidence="1">
    <location>
        <begin position="86"/>
        <end position="110"/>
    </location>
</feature>
<dbReference type="EMBL" id="HBEK01004477">
    <property type="protein sequence ID" value="CAD8392491.1"/>
    <property type="molecule type" value="Transcribed_RNA"/>
</dbReference>
<reference evidence="2" key="1">
    <citation type="submission" date="2021-01" db="EMBL/GenBank/DDBJ databases">
        <authorList>
            <person name="Corre E."/>
            <person name="Pelletier E."/>
            <person name="Niang G."/>
            <person name="Scheremetjew M."/>
            <person name="Finn R."/>
            <person name="Kale V."/>
            <person name="Holt S."/>
            <person name="Cochrane G."/>
            <person name="Meng A."/>
            <person name="Brown T."/>
            <person name="Cohen L."/>
        </authorList>
    </citation>
    <scope>NUCLEOTIDE SEQUENCE</scope>
    <source>
        <strain evidence="2">UTEX LB 2760</strain>
    </source>
</reference>
<dbReference type="AlphaFoldDB" id="A0A7S0FZH4"/>
<accession>A0A7S0FZH4</accession>
<protein>
    <submittedName>
        <fullName evidence="2">Uncharacterized protein</fullName>
    </submittedName>
</protein>
<keyword evidence="1" id="KW-1133">Transmembrane helix</keyword>
<keyword evidence="1" id="KW-0812">Transmembrane</keyword>
<keyword evidence="1" id="KW-0472">Membrane</keyword>
<evidence type="ECO:0000313" key="2">
    <source>
        <dbReference type="EMBL" id="CAD8392491.1"/>
    </source>
</evidence>
<evidence type="ECO:0000256" key="1">
    <source>
        <dbReference type="SAM" id="Phobius"/>
    </source>
</evidence>
<organism evidence="2">
    <name type="scientific">Rhodosorus marinus</name>
    <dbReference type="NCBI Taxonomy" id="101924"/>
    <lineage>
        <taxon>Eukaryota</taxon>
        <taxon>Rhodophyta</taxon>
        <taxon>Stylonematophyceae</taxon>
        <taxon>Stylonematales</taxon>
        <taxon>Stylonemataceae</taxon>
        <taxon>Rhodosorus</taxon>
    </lineage>
</organism>
<sequence>MTDVTLNISPVIVNVVTDVLLIVLALIWIWLTRTLSALEVKRDLRLGRKVFSFERIGSYEYFEKGRSKLTYLQARDMLEKNDARRFQVHTAFSVVAFGFTLALVSLHALIDYGLDFGTKINLDGSVASYQMSRLAAKPEVNALLRDYSTMVRSDDFCYQDLTDHTSVTCRRLGISVDDVLRRNLRETMNLGHVIFQAATLTTFDAIDHMEFDYVPTYVGSDASKDSEVCKMKAQYSALDFDGTFEFENGEACEQQGTYLRSLTIDLRVRSIENALLGTQSLNLEKVLTQLGISGAILYRTFTDTKDEFQLRTLVDITPVSTPTGATPEGVKVAEVRVNSGIEYASGGQRLLRITDLGRRRGGVSADSEFSVSPKSFDRDGAVRQDNERFDMDVKLMFRGNECGEIITSAHMDRCDVVLGESFVDGSGWVKTEFGVHRGQMELLFSEGEGCGAIVREKYGDQLQPGSKGAFVMGLQFEVACSRSEEGSDRVDCVYGLDTATRHSGRWTSVSDDANSLSGLQMISLKSEISWVSIEASGSDPKIVEEAFSNMQEALALHYPDVYWYTDRVAMRGRVLGAFVHFPIMSVLGLVSTQLEHASRDLLLAKQDEVAIIHVEYIAGFFAVLSICALFALMVALRFLQETRIMRRAGYTMRVPTTTTEWINSALSPSAAEGKRDDEYFEWTKVNNEQLF</sequence>